<proteinExistence type="predicted"/>
<gene>
    <name evidence="8" type="ORF">LUZ61_018458</name>
</gene>
<feature type="compositionally biased region" description="Basic and acidic residues" evidence="6">
    <location>
        <begin position="97"/>
        <end position="117"/>
    </location>
</feature>
<evidence type="ECO:0000256" key="6">
    <source>
        <dbReference type="SAM" id="MobiDB-lite"/>
    </source>
</evidence>
<dbReference type="PANTHER" id="PTHR34067">
    <property type="entry name" value="OS04G0193200 PROTEIN"/>
    <property type="match status" value="1"/>
</dbReference>
<dbReference type="InterPro" id="IPR001739">
    <property type="entry name" value="Methyl_CpG_DNA-bd"/>
</dbReference>
<evidence type="ECO:0000256" key="3">
    <source>
        <dbReference type="ARBA" id="ARBA00023125"/>
    </source>
</evidence>
<name>A0AAD5Z9K5_9POAL</name>
<keyword evidence="5" id="KW-0539">Nucleus</keyword>
<feature type="domain" description="MBD" evidence="7">
    <location>
        <begin position="187"/>
        <end position="267"/>
    </location>
</feature>
<keyword evidence="9" id="KW-1185">Reference proteome</keyword>
<comment type="caution">
    <text evidence="8">The sequence shown here is derived from an EMBL/GenBank/DDBJ whole genome shotgun (WGS) entry which is preliminary data.</text>
</comment>
<feature type="region of interest" description="Disordered" evidence="6">
    <location>
        <begin position="344"/>
        <end position="365"/>
    </location>
</feature>
<evidence type="ECO:0000256" key="4">
    <source>
        <dbReference type="ARBA" id="ARBA00023163"/>
    </source>
</evidence>
<dbReference type="Proteomes" id="UP001210211">
    <property type="component" value="Unassembled WGS sequence"/>
</dbReference>
<evidence type="ECO:0000259" key="7">
    <source>
        <dbReference type="PROSITE" id="PS50982"/>
    </source>
</evidence>
<keyword evidence="4" id="KW-0804">Transcription</keyword>
<keyword evidence="3" id="KW-0238">DNA-binding</keyword>
<dbReference type="EMBL" id="JAMRDG010000002">
    <property type="protein sequence ID" value="KAJ3689294.1"/>
    <property type="molecule type" value="Genomic_DNA"/>
</dbReference>
<comment type="subcellular location">
    <subcellularLocation>
        <location evidence="1">Nucleus</location>
    </subcellularLocation>
</comment>
<evidence type="ECO:0000256" key="2">
    <source>
        <dbReference type="ARBA" id="ARBA00023015"/>
    </source>
</evidence>
<reference evidence="8 9" key="1">
    <citation type="journal article" date="2022" name="Cell">
        <title>Repeat-based holocentromeres influence genome architecture and karyotype evolution.</title>
        <authorList>
            <person name="Hofstatter P.G."/>
            <person name="Thangavel G."/>
            <person name="Lux T."/>
            <person name="Neumann P."/>
            <person name="Vondrak T."/>
            <person name="Novak P."/>
            <person name="Zhang M."/>
            <person name="Costa L."/>
            <person name="Castellani M."/>
            <person name="Scott A."/>
            <person name="Toegelov H."/>
            <person name="Fuchs J."/>
            <person name="Mata-Sucre Y."/>
            <person name="Dias Y."/>
            <person name="Vanzela A.L.L."/>
            <person name="Huettel B."/>
            <person name="Almeida C.C.S."/>
            <person name="Simkova H."/>
            <person name="Souza G."/>
            <person name="Pedrosa-Harand A."/>
            <person name="Macas J."/>
            <person name="Mayer K.F.X."/>
            <person name="Houben A."/>
            <person name="Marques A."/>
        </authorList>
    </citation>
    <scope>NUCLEOTIDE SEQUENCE [LARGE SCALE GENOMIC DNA]</scope>
    <source>
        <strain evidence="8">RhyTen1mFocal</strain>
    </source>
</reference>
<protein>
    <recommendedName>
        <fullName evidence="7">MBD domain-containing protein</fullName>
    </recommendedName>
</protein>
<sequence>MLKERKKLPEVITICDSMDESSDADRPGWLPDGWEMVSRCKNNKDISTYYPCPMCEGITLRTQDEVLRHCLFLCEDAASKSQVLIEATPRHPQSVRHRNESRPLKDRQISGSTEKRGQFGSGLFESIPQDWIIEIRRGPREYGKIYKFYVDPKKENRFSSKEEVRFYLEGKPLNYASNKLLSFDTILAEMTFSPDCLPYGWIKELRYRRKCVNGKQKDSYYTDPESGLVFRSLVEVKRYLQTGEVSKHARVPRQTITDMYSFESSAEMPEYIARRLSSSRRTRGICSKRSIDDVGDGGDVEEENKYLMGPTDGVLNAREGFLKDGMEHECYAVVATKSDIVEPNGQFHKRTRPEESGAQTRATVQ</sequence>
<evidence type="ECO:0000313" key="8">
    <source>
        <dbReference type="EMBL" id="KAJ3689294.1"/>
    </source>
</evidence>
<dbReference type="Pfam" id="PF01429">
    <property type="entry name" value="MBD"/>
    <property type="match status" value="1"/>
</dbReference>
<dbReference type="GO" id="GO:0003677">
    <property type="term" value="F:DNA binding"/>
    <property type="evidence" value="ECO:0007669"/>
    <property type="project" value="UniProtKB-KW"/>
</dbReference>
<accession>A0AAD5Z9K5</accession>
<dbReference type="PANTHER" id="PTHR34067:SF20">
    <property type="entry name" value="OS08G0206700 PROTEIN"/>
    <property type="match status" value="1"/>
</dbReference>
<evidence type="ECO:0000256" key="5">
    <source>
        <dbReference type="ARBA" id="ARBA00023242"/>
    </source>
</evidence>
<dbReference type="GO" id="GO:0005634">
    <property type="term" value="C:nucleus"/>
    <property type="evidence" value="ECO:0007669"/>
    <property type="project" value="UniProtKB-SubCell"/>
</dbReference>
<dbReference type="InterPro" id="IPR016177">
    <property type="entry name" value="DNA-bd_dom_sf"/>
</dbReference>
<evidence type="ECO:0000313" key="9">
    <source>
        <dbReference type="Proteomes" id="UP001210211"/>
    </source>
</evidence>
<dbReference type="InterPro" id="IPR038945">
    <property type="entry name" value="MBD13-like"/>
</dbReference>
<dbReference type="PROSITE" id="PS50982">
    <property type="entry name" value="MBD"/>
    <property type="match status" value="1"/>
</dbReference>
<dbReference type="Gene3D" id="3.30.890.10">
    <property type="entry name" value="Methyl-cpg-binding Protein 2, Chain A"/>
    <property type="match status" value="2"/>
</dbReference>
<organism evidence="8 9">
    <name type="scientific">Rhynchospora tenuis</name>
    <dbReference type="NCBI Taxonomy" id="198213"/>
    <lineage>
        <taxon>Eukaryota</taxon>
        <taxon>Viridiplantae</taxon>
        <taxon>Streptophyta</taxon>
        <taxon>Embryophyta</taxon>
        <taxon>Tracheophyta</taxon>
        <taxon>Spermatophyta</taxon>
        <taxon>Magnoliopsida</taxon>
        <taxon>Liliopsida</taxon>
        <taxon>Poales</taxon>
        <taxon>Cyperaceae</taxon>
        <taxon>Cyperoideae</taxon>
        <taxon>Rhynchosporeae</taxon>
        <taxon>Rhynchospora</taxon>
    </lineage>
</organism>
<keyword evidence="2" id="KW-0805">Transcription regulation</keyword>
<dbReference type="SUPFAM" id="SSF54171">
    <property type="entry name" value="DNA-binding domain"/>
    <property type="match status" value="3"/>
</dbReference>
<dbReference type="AlphaFoldDB" id="A0AAD5Z9K5"/>
<feature type="region of interest" description="Disordered" evidence="6">
    <location>
        <begin position="88"/>
        <end position="117"/>
    </location>
</feature>
<evidence type="ECO:0000256" key="1">
    <source>
        <dbReference type="ARBA" id="ARBA00004123"/>
    </source>
</evidence>